<dbReference type="Proteomes" id="UP001597297">
    <property type="component" value="Unassembled WGS sequence"/>
</dbReference>
<evidence type="ECO:0000313" key="2">
    <source>
        <dbReference type="Proteomes" id="UP001597297"/>
    </source>
</evidence>
<reference evidence="2" key="1">
    <citation type="journal article" date="2019" name="Int. J. Syst. Evol. Microbiol.">
        <title>The Global Catalogue of Microorganisms (GCM) 10K type strain sequencing project: providing services to taxonomists for standard genome sequencing and annotation.</title>
        <authorList>
            <consortium name="The Broad Institute Genomics Platform"/>
            <consortium name="The Broad Institute Genome Sequencing Center for Infectious Disease"/>
            <person name="Wu L."/>
            <person name="Ma J."/>
        </authorList>
    </citation>
    <scope>NUCLEOTIDE SEQUENCE [LARGE SCALE GENOMIC DNA]</scope>
    <source>
        <strain evidence="2">JCM 16545</strain>
    </source>
</reference>
<protein>
    <submittedName>
        <fullName evidence="1">Type II toxin-antitoxin system HigB family toxin</fullName>
    </submittedName>
</protein>
<gene>
    <name evidence="1" type="ORF">ACFSQZ_09330</name>
</gene>
<name>A0ABW5E2N3_9BACT</name>
<evidence type="ECO:0000313" key="1">
    <source>
        <dbReference type="EMBL" id="MFD2276667.1"/>
    </source>
</evidence>
<proteinExistence type="predicted"/>
<keyword evidence="2" id="KW-1185">Reference proteome</keyword>
<organism evidence="1 2">
    <name type="scientific">Rubritalea spongiae</name>
    <dbReference type="NCBI Taxonomy" id="430797"/>
    <lineage>
        <taxon>Bacteria</taxon>
        <taxon>Pseudomonadati</taxon>
        <taxon>Verrucomicrobiota</taxon>
        <taxon>Verrucomicrobiia</taxon>
        <taxon>Verrucomicrobiales</taxon>
        <taxon>Rubritaleaceae</taxon>
        <taxon>Rubritalea</taxon>
    </lineage>
</organism>
<dbReference type="RefSeq" id="WP_377096604.1">
    <property type="nucleotide sequence ID" value="NZ_JBHSJM010000001.1"/>
</dbReference>
<accession>A0ABW5E2N3</accession>
<dbReference type="EMBL" id="JBHUJC010000026">
    <property type="protein sequence ID" value="MFD2276667.1"/>
    <property type="molecule type" value="Genomic_DNA"/>
</dbReference>
<comment type="caution">
    <text evidence="1">The sequence shown here is derived from an EMBL/GenBank/DDBJ whole genome shotgun (WGS) entry which is preliminary data.</text>
</comment>
<dbReference type="InterPro" id="IPR018669">
    <property type="entry name" value="Toxin_HigB"/>
</dbReference>
<sequence length="95" mass="11062">MRIVGKPILEKFMKKHARARSPLSAWVQDAIDSEWLTPQDIKNRYNSADFLKDNKVVFNIGGNNFRLVVIVRYQNGIVMIDKVGTHAEYNKWKLD</sequence>
<dbReference type="Pfam" id="PF09907">
    <property type="entry name" value="HigB_toxin"/>
    <property type="match status" value="1"/>
</dbReference>